<dbReference type="Pfam" id="PF00490">
    <property type="entry name" value="ALAD"/>
    <property type="match status" value="1"/>
</dbReference>
<keyword evidence="6 11" id="KW-0456">Lyase</keyword>
<sequence>MASRVTPFQSPAAKAEPAPASARLDLTHRPRRNRKSEWARRLVRENVLTADDLIWPMFIVEGQNTRVPVASMPGVERLSVEEIVREAERAAALDIPCIALFPYTEKSLRDAEGNEALNPENLVCRACRAVKKAVPHIGILTDVALDPYTSHGHDGLMDDEVILNDETVAVLVRQALNQAEAGCDIVAPSDMMDGRVGAIRAALDAAGKGDVQIMAYAAKYASAFYGPFRDAVGSNALLKGDKRTYQMDPANGDEALREVALDLDEGADMVMVKPGMPYLDIVRRVKETFAVPTFAYQVSGEYAMIMAAANNGWLDGEKAMTESLLAFKRAGADGVLTYFAPRVAEKLKHR</sequence>
<dbReference type="GO" id="GO:0006782">
    <property type="term" value="P:protoporphyrinogen IX biosynthetic process"/>
    <property type="evidence" value="ECO:0007669"/>
    <property type="project" value="UniProtKB-UniPathway"/>
</dbReference>
<dbReference type="InterPro" id="IPR001731">
    <property type="entry name" value="ALAD"/>
</dbReference>
<feature type="compositionally biased region" description="Low complexity" evidence="13">
    <location>
        <begin position="10"/>
        <end position="22"/>
    </location>
</feature>
<dbReference type="NCBIfam" id="NF006762">
    <property type="entry name" value="PRK09283.1"/>
    <property type="match status" value="1"/>
</dbReference>
<feature type="active site" description="Schiff-base intermediate with substrate" evidence="9">
    <location>
        <position position="273"/>
    </location>
</feature>
<comment type="subunit">
    <text evidence="11">Homooctamer.</text>
</comment>
<dbReference type="CDD" id="cd04823">
    <property type="entry name" value="ALAD_PBGS_aspartate_rich"/>
    <property type="match status" value="1"/>
</dbReference>
<feature type="region of interest" description="Disordered" evidence="13">
    <location>
        <begin position="1"/>
        <end position="29"/>
    </location>
</feature>
<dbReference type="PANTHER" id="PTHR11458:SF0">
    <property type="entry name" value="DELTA-AMINOLEVULINIC ACID DEHYDRATASE"/>
    <property type="match status" value="1"/>
</dbReference>
<dbReference type="EC" id="4.2.1.24" evidence="3 11"/>
<dbReference type="OrthoDB" id="9805001at2"/>
<dbReference type="UniPathway" id="UPA00251">
    <property type="reaction ID" value="UER00318"/>
</dbReference>
<dbReference type="AlphaFoldDB" id="A0A2T1HNK2"/>
<keyword evidence="15" id="KW-1185">Reference proteome</keyword>
<evidence type="ECO:0000256" key="9">
    <source>
        <dbReference type="PIRSR" id="PIRSR001415-1"/>
    </source>
</evidence>
<evidence type="ECO:0000256" key="7">
    <source>
        <dbReference type="ARBA" id="ARBA00023244"/>
    </source>
</evidence>
<dbReference type="InterPro" id="IPR030656">
    <property type="entry name" value="ALAD_AS"/>
</dbReference>
<keyword evidence="7 11" id="KW-0627">Porphyrin biosynthesis</keyword>
<dbReference type="PANTHER" id="PTHR11458">
    <property type="entry name" value="DELTA-AMINOLEVULINIC ACID DEHYDRATASE"/>
    <property type="match status" value="1"/>
</dbReference>
<dbReference type="EMBL" id="PVZS01000029">
    <property type="protein sequence ID" value="PSC03227.1"/>
    <property type="molecule type" value="Genomic_DNA"/>
</dbReference>
<dbReference type="GO" id="GO:0005829">
    <property type="term" value="C:cytosol"/>
    <property type="evidence" value="ECO:0007669"/>
    <property type="project" value="TreeGrafter"/>
</dbReference>
<proteinExistence type="inferred from homology"/>
<dbReference type="GO" id="GO:0004655">
    <property type="term" value="F:porphobilinogen synthase activity"/>
    <property type="evidence" value="ECO:0007669"/>
    <property type="project" value="UniProtKB-EC"/>
</dbReference>
<dbReference type="Gene3D" id="3.20.20.70">
    <property type="entry name" value="Aldolase class I"/>
    <property type="match status" value="1"/>
</dbReference>
<dbReference type="InterPro" id="IPR013785">
    <property type="entry name" value="Aldolase_TIM"/>
</dbReference>
<evidence type="ECO:0000256" key="1">
    <source>
        <dbReference type="ARBA" id="ARBA00004694"/>
    </source>
</evidence>
<evidence type="ECO:0000256" key="11">
    <source>
        <dbReference type="RuleBase" id="RU000515"/>
    </source>
</evidence>
<feature type="active site" description="Schiff-base intermediate with substrate" evidence="9">
    <location>
        <position position="219"/>
    </location>
</feature>
<evidence type="ECO:0000256" key="2">
    <source>
        <dbReference type="ARBA" id="ARBA00008055"/>
    </source>
</evidence>
<protein>
    <recommendedName>
        <fullName evidence="4 11">Delta-aminolevulinic acid dehydratase</fullName>
        <ecNumber evidence="3 11">4.2.1.24</ecNumber>
    </recommendedName>
</protein>
<evidence type="ECO:0000313" key="14">
    <source>
        <dbReference type="EMBL" id="PSC03227.1"/>
    </source>
</evidence>
<comment type="catalytic activity">
    <reaction evidence="8 11">
        <text>2 5-aminolevulinate = porphobilinogen + 2 H2O + H(+)</text>
        <dbReference type="Rhea" id="RHEA:24064"/>
        <dbReference type="ChEBI" id="CHEBI:15377"/>
        <dbReference type="ChEBI" id="CHEBI:15378"/>
        <dbReference type="ChEBI" id="CHEBI:58126"/>
        <dbReference type="ChEBI" id="CHEBI:356416"/>
        <dbReference type="EC" id="4.2.1.24"/>
    </reaction>
</comment>
<comment type="pathway">
    <text evidence="1">Porphyrin-containing compound metabolism; protoporphyrin-IX biosynthesis; coproporphyrinogen-III from 5-aminolevulinate: step 1/4.</text>
</comment>
<feature type="binding site" evidence="10">
    <location>
        <position position="258"/>
    </location>
    <ligand>
        <name>Mg(2+)</name>
        <dbReference type="ChEBI" id="CHEBI:18420"/>
    </ligand>
</feature>
<evidence type="ECO:0000313" key="15">
    <source>
        <dbReference type="Proteomes" id="UP000239772"/>
    </source>
</evidence>
<dbReference type="GO" id="GO:0008270">
    <property type="term" value="F:zinc ion binding"/>
    <property type="evidence" value="ECO:0007669"/>
    <property type="project" value="TreeGrafter"/>
</dbReference>
<keyword evidence="10" id="KW-0460">Magnesium</keyword>
<evidence type="ECO:0000256" key="3">
    <source>
        <dbReference type="ARBA" id="ARBA00012053"/>
    </source>
</evidence>
<comment type="caution">
    <text evidence="14">The sequence shown here is derived from an EMBL/GenBank/DDBJ whole genome shotgun (WGS) entry which is preliminary data.</text>
</comment>
<dbReference type="RefSeq" id="WP_106339251.1">
    <property type="nucleotide sequence ID" value="NZ_PVZS01000029.1"/>
</dbReference>
<evidence type="ECO:0000256" key="5">
    <source>
        <dbReference type="ARBA" id="ARBA00023133"/>
    </source>
</evidence>
<dbReference type="SUPFAM" id="SSF51569">
    <property type="entry name" value="Aldolase"/>
    <property type="match status" value="1"/>
</dbReference>
<dbReference type="PIRSF" id="PIRSF001415">
    <property type="entry name" value="Porphbilin_synth"/>
    <property type="match status" value="1"/>
</dbReference>
<evidence type="ECO:0000256" key="12">
    <source>
        <dbReference type="RuleBase" id="RU004161"/>
    </source>
</evidence>
<keyword evidence="5" id="KW-0350">Heme biosynthesis</keyword>
<keyword evidence="10" id="KW-0479">Metal-binding</keyword>
<organism evidence="14 15">
    <name type="scientific">Alsobacter soli</name>
    <dbReference type="NCBI Taxonomy" id="2109933"/>
    <lineage>
        <taxon>Bacteria</taxon>
        <taxon>Pseudomonadati</taxon>
        <taxon>Pseudomonadota</taxon>
        <taxon>Alphaproteobacteria</taxon>
        <taxon>Hyphomicrobiales</taxon>
        <taxon>Alsobacteraceae</taxon>
        <taxon>Alsobacter</taxon>
    </lineage>
</organism>
<name>A0A2T1HNK2_9HYPH</name>
<comment type="similarity">
    <text evidence="2 12">Belongs to the ALAD family.</text>
</comment>
<dbReference type="FunFam" id="3.20.20.70:FF:000019">
    <property type="entry name" value="Delta-aminolevulinic acid dehydratase"/>
    <property type="match status" value="1"/>
</dbReference>
<evidence type="ECO:0000256" key="6">
    <source>
        <dbReference type="ARBA" id="ARBA00023239"/>
    </source>
</evidence>
<dbReference type="PRINTS" id="PR00144">
    <property type="entry name" value="DALDHYDRTASE"/>
</dbReference>
<evidence type="ECO:0000256" key="10">
    <source>
        <dbReference type="PIRSR" id="PIRSR001415-5"/>
    </source>
</evidence>
<accession>A0A2T1HNK2</accession>
<evidence type="ECO:0000256" key="13">
    <source>
        <dbReference type="SAM" id="MobiDB-lite"/>
    </source>
</evidence>
<dbReference type="Proteomes" id="UP000239772">
    <property type="component" value="Unassembled WGS sequence"/>
</dbReference>
<dbReference type="PROSITE" id="PS00169">
    <property type="entry name" value="D_ALA_DEHYDRATASE"/>
    <property type="match status" value="1"/>
</dbReference>
<reference evidence="15" key="1">
    <citation type="submission" date="2018-03" db="EMBL/GenBank/DDBJ databases">
        <authorList>
            <person name="Sun L."/>
            <person name="Liu H."/>
            <person name="Chen W."/>
            <person name="Huang K."/>
            <person name="Liu W."/>
            <person name="Gao X."/>
        </authorList>
    </citation>
    <scope>NUCLEOTIDE SEQUENCE [LARGE SCALE GENOMIC DNA]</scope>
    <source>
        <strain evidence="15">SH9</strain>
    </source>
</reference>
<evidence type="ECO:0000256" key="8">
    <source>
        <dbReference type="ARBA" id="ARBA00047651"/>
    </source>
</evidence>
<gene>
    <name evidence="14" type="ORF">SLNSH_19990</name>
</gene>
<evidence type="ECO:0000256" key="4">
    <source>
        <dbReference type="ARBA" id="ARBA00020771"/>
    </source>
</evidence>
<dbReference type="SMART" id="SM01004">
    <property type="entry name" value="ALAD"/>
    <property type="match status" value="1"/>
</dbReference>